<dbReference type="Proteomes" id="UP000245626">
    <property type="component" value="Unassembled WGS sequence"/>
</dbReference>
<keyword evidence="2" id="KW-1185">Reference proteome</keyword>
<dbReference type="EMBL" id="KZ819997">
    <property type="protein sequence ID" value="PWN49867.1"/>
    <property type="molecule type" value="Genomic_DNA"/>
</dbReference>
<reference evidence="1 2" key="1">
    <citation type="journal article" date="2018" name="Mol. Biol. Evol.">
        <title>Broad Genomic Sampling Reveals a Smut Pathogenic Ancestry of the Fungal Clade Ustilaginomycotina.</title>
        <authorList>
            <person name="Kijpornyongpan T."/>
            <person name="Mondo S.J."/>
            <person name="Barry K."/>
            <person name="Sandor L."/>
            <person name="Lee J."/>
            <person name="Lipzen A."/>
            <person name="Pangilinan J."/>
            <person name="LaButti K."/>
            <person name="Hainaut M."/>
            <person name="Henrissat B."/>
            <person name="Grigoriev I.V."/>
            <person name="Spatafora J.W."/>
            <person name="Aime M.C."/>
        </authorList>
    </citation>
    <scope>NUCLEOTIDE SEQUENCE [LARGE SCALE GENOMIC DNA]</scope>
    <source>
        <strain evidence="1 2">SA 807</strain>
    </source>
</reference>
<gene>
    <name evidence="1" type="ORF">IE53DRAFT_331313</name>
</gene>
<name>A0ACD0NVQ1_9BASI</name>
<evidence type="ECO:0000313" key="2">
    <source>
        <dbReference type="Proteomes" id="UP000245626"/>
    </source>
</evidence>
<accession>A0ACD0NVQ1</accession>
<organism evidence="1 2">
    <name type="scientific">Violaceomyces palustris</name>
    <dbReference type="NCBI Taxonomy" id="1673888"/>
    <lineage>
        <taxon>Eukaryota</taxon>
        <taxon>Fungi</taxon>
        <taxon>Dikarya</taxon>
        <taxon>Basidiomycota</taxon>
        <taxon>Ustilaginomycotina</taxon>
        <taxon>Ustilaginomycetes</taxon>
        <taxon>Violaceomycetales</taxon>
        <taxon>Violaceomycetaceae</taxon>
        <taxon>Violaceomyces</taxon>
    </lineage>
</organism>
<evidence type="ECO:0000313" key="1">
    <source>
        <dbReference type="EMBL" id="PWN49867.1"/>
    </source>
</evidence>
<protein>
    <submittedName>
        <fullName evidence="1">Uncharacterized protein</fullName>
    </submittedName>
</protein>
<sequence>MVASAALRSTTMTNSSSSLRLVRRLNPSSAVVNQSCRPTPSRQSTFRNLHQNSLSPIRSSTHLRNPTINLTLPSAILSRNLSFTSSKPASSSAEPQKPQDSANQALAEISDSASQERSEQIKENLTSIEAEGVDKAVSEVGQTVASTAGSIKEEASKVAQDALSSASVPSTSDASSLIGNIEPTIASNLGEALTPSAIVQYGELKALGLAHWHGPVGLLTDLLENVGYYTGLPWWGTIMATTLVLRLLISPFTVRGQKNNIRLSNIQPEMKKGMEDIKHYKAVGNQMEMQNAVMRVQKLMKDNNCSPFGALTPLFIQLPVMFSFFWSLEKIAKSGIESFKVGGPSWTPDLSIPDPTYVLPIVSTAATIAVAEMGQKLGTQNPGSDPNQAKMIKYILRAVLPLAGWFTSTFPSGVLIYWATTNVYSLVQLVVLQIPSVRRALHFPERLSKPINKYDPNPPKSLSDRFAEFKRKFSDSAPPSSSSSSNLTESEIQRLKLEFRNRSRSSGRHEEDAARVEALGKLIGGGGRVDETLLRADPTASQPSPPPPSANPSQGNRTHTATRQTAAEIRNKRVQAARERKSSGRR</sequence>
<proteinExistence type="predicted"/>